<dbReference type="InterPro" id="IPR009288">
    <property type="entry name" value="AIG2-like_dom"/>
</dbReference>
<evidence type="ECO:0000313" key="3">
    <source>
        <dbReference type="Proteomes" id="UP000641454"/>
    </source>
</evidence>
<protein>
    <submittedName>
        <fullName evidence="2">Gamma-glutamylcyclotransferase</fullName>
    </submittedName>
</protein>
<dbReference type="InterPro" id="IPR013024">
    <property type="entry name" value="GGCT-like"/>
</dbReference>
<dbReference type="CDD" id="cd06661">
    <property type="entry name" value="GGCT_like"/>
    <property type="match status" value="1"/>
</dbReference>
<keyword evidence="3" id="KW-1185">Reference proteome</keyword>
<dbReference type="Proteomes" id="UP000641454">
    <property type="component" value="Unassembled WGS sequence"/>
</dbReference>
<evidence type="ECO:0000313" key="2">
    <source>
        <dbReference type="EMBL" id="MBC5845299.1"/>
    </source>
</evidence>
<organism evidence="2 3">
    <name type="scientific">Flavobacterium muglaense</name>
    <dbReference type="NCBI Taxonomy" id="2764716"/>
    <lineage>
        <taxon>Bacteria</taxon>
        <taxon>Pseudomonadati</taxon>
        <taxon>Bacteroidota</taxon>
        <taxon>Flavobacteriia</taxon>
        <taxon>Flavobacteriales</taxon>
        <taxon>Flavobacteriaceae</taxon>
        <taxon>Flavobacterium</taxon>
    </lineage>
</organism>
<dbReference type="EMBL" id="JACRUL010000034">
    <property type="protein sequence ID" value="MBC5845299.1"/>
    <property type="molecule type" value="Genomic_DNA"/>
</dbReference>
<accession>A0A923N282</accession>
<evidence type="ECO:0000259" key="1">
    <source>
        <dbReference type="Pfam" id="PF06094"/>
    </source>
</evidence>
<dbReference type="AlphaFoldDB" id="A0A923N282"/>
<dbReference type="InterPro" id="IPR036568">
    <property type="entry name" value="GGCT-like_sf"/>
</dbReference>
<sequence length="106" mass="12142">MEKLFAYGSLKENDIQQTIFGRSLQGTPVTLMGYVVKEILIEEEFGMEPYPIIAATNNNEDTIDGMLYELTVRELQLADTYEGKYYKRIEVQLQSNEVAWAYSATT</sequence>
<dbReference type="Gene3D" id="3.10.490.10">
    <property type="entry name" value="Gamma-glutamyl cyclotransferase-like"/>
    <property type="match status" value="1"/>
</dbReference>
<dbReference type="Pfam" id="PF06094">
    <property type="entry name" value="GGACT"/>
    <property type="match status" value="1"/>
</dbReference>
<feature type="domain" description="Gamma-glutamylcyclotransferase AIG2-like" evidence="1">
    <location>
        <begin position="4"/>
        <end position="103"/>
    </location>
</feature>
<dbReference type="RefSeq" id="WP_187019645.1">
    <property type="nucleotide sequence ID" value="NZ_JACRUK010000035.1"/>
</dbReference>
<proteinExistence type="predicted"/>
<comment type="caution">
    <text evidence="2">The sequence shown here is derived from an EMBL/GenBank/DDBJ whole genome shotgun (WGS) entry which is preliminary data.</text>
</comment>
<dbReference type="SUPFAM" id="SSF110857">
    <property type="entry name" value="Gamma-glutamyl cyclotransferase-like"/>
    <property type="match status" value="1"/>
</dbReference>
<reference evidence="2 3" key="1">
    <citation type="submission" date="2020-08" db="EMBL/GenBank/DDBJ databases">
        <title>Description of novel Flavobacterium F-392 isolate.</title>
        <authorList>
            <person name="Saticioglu I.B."/>
            <person name="Duman M."/>
            <person name="Altun S."/>
        </authorList>
    </citation>
    <scope>NUCLEOTIDE SEQUENCE [LARGE SCALE GENOMIC DNA]</scope>
    <source>
        <strain evidence="2 3">F-392</strain>
    </source>
</reference>
<name>A0A923N282_9FLAO</name>
<gene>
    <name evidence="2" type="ORF">H8R25_12735</name>
</gene>